<gene>
    <name evidence="1" type="ORF">RPERSI_LOCUS19776</name>
</gene>
<dbReference type="EMBL" id="CAJVQC010054695">
    <property type="protein sequence ID" value="CAG8794499.1"/>
    <property type="molecule type" value="Genomic_DNA"/>
</dbReference>
<organism evidence="1 2">
    <name type="scientific">Racocetra persica</name>
    <dbReference type="NCBI Taxonomy" id="160502"/>
    <lineage>
        <taxon>Eukaryota</taxon>
        <taxon>Fungi</taxon>
        <taxon>Fungi incertae sedis</taxon>
        <taxon>Mucoromycota</taxon>
        <taxon>Glomeromycotina</taxon>
        <taxon>Glomeromycetes</taxon>
        <taxon>Diversisporales</taxon>
        <taxon>Gigasporaceae</taxon>
        <taxon>Racocetra</taxon>
    </lineage>
</organism>
<comment type="caution">
    <text evidence="1">The sequence shown here is derived from an EMBL/GenBank/DDBJ whole genome shotgun (WGS) entry which is preliminary data.</text>
</comment>
<sequence>SNTTLEECEESLTVSEKSNITFSILELLKELESPLKINPDDVINQETDKHEKLPELPRSPADLDITLSILKSLTTLEECE</sequence>
<evidence type="ECO:0000313" key="2">
    <source>
        <dbReference type="Proteomes" id="UP000789920"/>
    </source>
</evidence>
<protein>
    <submittedName>
        <fullName evidence="1">18707_t:CDS:1</fullName>
    </submittedName>
</protein>
<accession>A0ACA9RIT8</accession>
<name>A0ACA9RIT8_9GLOM</name>
<feature type="non-terminal residue" evidence="1">
    <location>
        <position position="1"/>
    </location>
</feature>
<keyword evidence="2" id="KW-1185">Reference proteome</keyword>
<feature type="non-terminal residue" evidence="1">
    <location>
        <position position="80"/>
    </location>
</feature>
<proteinExistence type="predicted"/>
<reference evidence="1" key="1">
    <citation type="submission" date="2021-06" db="EMBL/GenBank/DDBJ databases">
        <authorList>
            <person name="Kallberg Y."/>
            <person name="Tangrot J."/>
            <person name="Rosling A."/>
        </authorList>
    </citation>
    <scope>NUCLEOTIDE SEQUENCE</scope>
    <source>
        <strain evidence="1">MA461A</strain>
    </source>
</reference>
<dbReference type="Proteomes" id="UP000789920">
    <property type="component" value="Unassembled WGS sequence"/>
</dbReference>
<evidence type="ECO:0000313" key="1">
    <source>
        <dbReference type="EMBL" id="CAG8794499.1"/>
    </source>
</evidence>